<keyword evidence="6" id="KW-1185">Reference proteome</keyword>
<sequence>MNQTVPTINNTAVVVVTYNPGKDFIENIRRHIKVASLVIVVDNNSDNKDYLRYLTESNGIVFIEQDRNTGIAEALNIGIKRGLAEGKEWILTLDDDSLPNENILSVYAKFIKRCDNIGIIGTTFSDGEVEISRDIKCIDCLTVITSGSLHHKDVFFEIGYYEEKLFIDCVDFDYTIRVSTESGLTVKRVETPLIIHTLGAPIKKYGIISSNHSSLRRYYWARNTVYLNKKYLCKVPVWILKKDFFFLRDIVFLILVEKGVLEKMKAIVKGIKDGLTF</sequence>
<evidence type="ECO:0000256" key="2">
    <source>
        <dbReference type="ARBA" id="ARBA00022676"/>
    </source>
</evidence>
<dbReference type="GO" id="GO:0016757">
    <property type="term" value="F:glycosyltransferase activity"/>
    <property type="evidence" value="ECO:0007669"/>
    <property type="project" value="UniProtKB-KW"/>
</dbReference>
<dbReference type="Proteomes" id="UP000016600">
    <property type="component" value="Unassembled WGS sequence"/>
</dbReference>
<evidence type="ECO:0000313" key="5">
    <source>
        <dbReference type="EMBL" id="ERJ98801.1"/>
    </source>
</evidence>
<comment type="similarity">
    <text evidence="1">Belongs to the glycosyltransferase 2 family.</text>
</comment>
<dbReference type="RefSeq" id="WP_021584664.1">
    <property type="nucleotide sequence ID" value="NZ_AWET01000045.1"/>
</dbReference>
<evidence type="ECO:0000313" key="6">
    <source>
        <dbReference type="Proteomes" id="UP000016600"/>
    </source>
</evidence>
<feature type="domain" description="Glycosyltransferase 2-like" evidence="4">
    <location>
        <begin position="13"/>
        <end position="126"/>
    </location>
</feature>
<name>U2KJY8_9BACT</name>
<accession>U2KJY8</accession>
<dbReference type="PANTHER" id="PTHR43179">
    <property type="entry name" value="RHAMNOSYLTRANSFERASE WBBL"/>
    <property type="match status" value="1"/>
</dbReference>
<evidence type="ECO:0000256" key="1">
    <source>
        <dbReference type="ARBA" id="ARBA00006739"/>
    </source>
</evidence>
<proteinExistence type="inferred from homology"/>
<dbReference type="Pfam" id="PF00535">
    <property type="entry name" value="Glycos_transf_2"/>
    <property type="match status" value="1"/>
</dbReference>
<dbReference type="InterPro" id="IPR001173">
    <property type="entry name" value="Glyco_trans_2-like"/>
</dbReference>
<comment type="caution">
    <text evidence="5">The sequence shown here is derived from an EMBL/GenBank/DDBJ whole genome shotgun (WGS) entry which is preliminary data.</text>
</comment>
<evidence type="ECO:0000256" key="3">
    <source>
        <dbReference type="ARBA" id="ARBA00022679"/>
    </source>
</evidence>
<evidence type="ECO:0000259" key="4">
    <source>
        <dbReference type="Pfam" id="PF00535"/>
    </source>
</evidence>
<dbReference type="PATRIC" id="fig|1081904.3.peg.2130"/>
<protein>
    <submittedName>
        <fullName evidence="5">Glycosyltransferase, group 2 family protein</fullName>
        <ecNumber evidence="5">2.4.-.-</ecNumber>
    </submittedName>
</protein>
<dbReference type="Gene3D" id="3.90.550.10">
    <property type="entry name" value="Spore Coat Polysaccharide Biosynthesis Protein SpsA, Chain A"/>
    <property type="match status" value="1"/>
</dbReference>
<reference evidence="5 6" key="1">
    <citation type="submission" date="2013-08" db="EMBL/GenBank/DDBJ databases">
        <authorList>
            <person name="Durkin A.S."/>
            <person name="Haft D.R."/>
            <person name="McCorrison J."/>
            <person name="Torralba M."/>
            <person name="Gillis M."/>
            <person name="Haft D.H."/>
            <person name="Methe B."/>
            <person name="Sutton G."/>
            <person name="Nelson K.E."/>
        </authorList>
    </citation>
    <scope>NUCLEOTIDE SEQUENCE [LARGE SCALE GENOMIC DNA]</scope>
    <source>
        <strain evidence="5 6">F0068</strain>
    </source>
</reference>
<dbReference type="EC" id="2.4.-.-" evidence="5"/>
<organism evidence="5 6">
    <name type="scientific">Hoylesella pleuritidis F0068</name>
    <dbReference type="NCBI Taxonomy" id="1081904"/>
    <lineage>
        <taxon>Bacteria</taxon>
        <taxon>Pseudomonadati</taxon>
        <taxon>Bacteroidota</taxon>
        <taxon>Bacteroidia</taxon>
        <taxon>Bacteroidales</taxon>
        <taxon>Prevotellaceae</taxon>
        <taxon>Hoylesella</taxon>
    </lineage>
</organism>
<dbReference type="PANTHER" id="PTHR43179:SF12">
    <property type="entry name" value="GALACTOFURANOSYLTRANSFERASE GLFT2"/>
    <property type="match status" value="1"/>
</dbReference>
<dbReference type="SUPFAM" id="SSF53448">
    <property type="entry name" value="Nucleotide-diphospho-sugar transferases"/>
    <property type="match status" value="1"/>
</dbReference>
<dbReference type="AlphaFoldDB" id="U2KJY8"/>
<gene>
    <name evidence="5" type="ORF">HMPREF1218_0698</name>
</gene>
<dbReference type="InterPro" id="IPR029044">
    <property type="entry name" value="Nucleotide-diphossugar_trans"/>
</dbReference>
<keyword evidence="2 5" id="KW-0328">Glycosyltransferase</keyword>
<keyword evidence="3 5" id="KW-0808">Transferase</keyword>
<dbReference type="EMBL" id="AWET01000045">
    <property type="protein sequence ID" value="ERJ98801.1"/>
    <property type="molecule type" value="Genomic_DNA"/>
</dbReference>